<sequence>MHYPVSRNVDLRQQDVIIRAHRVLILCLEEPAQGRPKNDVFNHFHKIPPGRSYFTRFTARVSEEVSAALKFWVFRADEREVSAGMQGGGGGGGEREIPEKTRRPAASSGTIPTYENVGVTRSGIEPGSPWWEASSLTAQLPQPLLVITTAAYGGRNCILLSMLTRRRLDVVRPRTRFFGGLNMAAVYNSCVYLHALLPAACFLTAAAVLRSRDLVLFRGALVCSGKRHCKGLPTPSQCRLEAPSTLCGQGIEAWERKGDLQTSIERLLAFTRVTRSREMNPPQAHLRKLGTGTSQRTEAALECSAASKLASQLRSSLDRCYGRVCMVFDVWGKVTDVKGFSRHTNFTGRIPVTLAWSGEIWAAINIEVLRADEGEVR</sequence>
<accession>A0ABQ9HJN5</accession>
<dbReference type="Proteomes" id="UP001159363">
    <property type="component" value="Chromosome 4"/>
</dbReference>
<dbReference type="EMBL" id="JARBHB010000005">
    <property type="protein sequence ID" value="KAJ8884563.1"/>
    <property type="molecule type" value="Genomic_DNA"/>
</dbReference>
<proteinExistence type="predicted"/>
<comment type="caution">
    <text evidence="2">The sequence shown here is derived from an EMBL/GenBank/DDBJ whole genome shotgun (WGS) entry which is preliminary data.</text>
</comment>
<reference evidence="2 3" key="1">
    <citation type="submission" date="2023-02" db="EMBL/GenBank/DDBJ databases">
        <title>LHISI_Scaffold_Assembly.</title>
        <authorList>
            <person name="Stuart O.P."/>
            <person name="Cleave R."/>
            <person name="Magrath M.J.L."/>
            <person name="Mikheyev A.S."/>
        </authorList>
    </citation>
    <scope>NUCLEOTIDE SEQUENCE [LARGE SCALE GENOMIC DNA]</scope>
    <source>
        <strain evidence="2">Daus_M_001</strain>
        <tissue evidence="2">Leg muscle</tissue>
    </source>
</reference>
<evidence type="ECO:0000256" key="1">
    <source>
        <dbReference type="SAM" id="MobiDB-lite"/>
    </source>
</evidence>
<feature type="compositionally biased region" description="Basic and acidic residues" evidence="1">
    <location>
        <begin position="93"/>
        <end position="102"/>
    </location>
</feature>
<organism evidence="2 3">
    <name type="scientific">Dryococelus australis</name>
    <dbReference type="NCBI Taxonomy" id="614101"/>
    <lineage>
        <taxon>Eukaryota</taxon>
        <taxon>Metazoa</taxon>
        <taxon>Ecdysozoa</taxon>
        <taxon>Arthropoda</taxon>
        <taxon>Hexapoda</taxon>
        <taxon>Insecta</taxon>
        <taxon>Pterygota</taxon>
        <taxon>Neoptera</taxon>
        <taxon>Polyneoptera</taxon>
        <taxon>Phasmatodea</taxon>
        <taxon>Verophasmatodea</taxon>
        <taxon>Anareolatae</taxon>
        <taxon>Phasmatidae</taxon>
        <taxon>Eurycanthinae</taxon>
        <taxon>Dryococelus</taxon>
    </lineage>
</organism>
<gene>
    <name evidence="2" type="ORF">PR048_016420</name>
</gene>
<evidence type="ECO:0000313" key="2">
    <source>
        <dbReference type="EMBL" id="KAJ8884563.1"/>
    </source>
</evidence>
<protein>
    <submittedName>
        <fullName evidence="2">Uncharacterized protein</fullName>
    </submittedName>
</protein>
<feature type="region of interest" description="Disordered" evidence="1">
    <location>
        <begin position="83"/>
        <end position="112"/>
    </location>
</feature>
<evidence type="ECO:0000313" key="3">
    <source>
        <dbReference type="Proteomes" id="UP001159363"/>
    </source>
</evidence>
<name>A0ABQ9HJN5_9NEOP</name>
<keyword evidence="3" id="KW-1185">Reference proteome</keyword>